<evidence type="ECO:0000313" key="4">
    <source>
        <dbReference type="Proteomes" id="UP001447516"/>
    </source>
</evidence>
<feature type="region of interest" description="Disordered" evidence="1">
    <location>
        <begin position="203"/>
        <end position="280"/>
    </location>
</feature>
<protein>
    <submittedName>
        <fullName evidence="3">Uncharacterized protein</fullName>
    </submittedName>
</protein>
<keyword evidence="4" id="KW-1185">Reference proteome</keyword>
<gene>
    <name evidence="3" type="ORF">AAH991_17965</name>
</gene>
<evidence type="ECO:0000313" key="3">
    <source>
        <dbReference type="EMBL" id="MEN3537004.1"/>
    </source>
</evidence>
<feature type="compositionally biased region" description="Basic and acidic residues" evidence="1">
    <location>
        <begin position="171"/>
        <end position="182"/>
    </location>
</feature>
<reference evidence="3 4" key="1">
    <citation type="submission" date="2024-05" db="EMBL/GenBank/DDBJ databases">
        <title>Microbispora sp.ZYX-F-249.</title>
        <authorList>
            <person name="Xie H."/>
        </authorList>
    </citation>
    <scope>NUCLEOTIDE SEQUENCE [LARGE SCALE GENOMIC DNA]</scope>
    <source>
        <strain evidence="3 4">ZYX-F-249</strain>
    </source>
</reference>
<sequence>MHRKSRQLALAAIVASTFTAGGIALLGGTASAATGAPQAGEPGGSVRATSYTISEPLLATESASGARTISAPLFSAPLITESASAFAPGELPATSLVSQAPQLTVSMPQMSLAALPRTVSVTVREQFPAQWSARQYSGSSLHSSSWRSESLGGASLRSEAFPSASMEQMAEEARQSIRDEASSARQQIMQEATNAQQRIEQMSLHAQQQLSETQSQSSASQSQSSSSLPQSAPESAPESALGSAPESLPPTITGPESAPPAGIPETSIESSSSSSSEACQ</sequence>
<proteinExistence type="predicted"/>
<keyword evidence="2" id="KW-0732">Signal</keyword>
<accession>A0ABV0AP08</accession>
<comment type="caution">
    <text evidence="3">The sequence shown here is derived from an EMBL/GenBank/DDBJ whole genome shotgun (WGS) entry which is preliminary data.</text>
</comment>
<feature type="compositionally biased region" description="Low complexity" evidence="1">
    <location>
        <begin position="206"/>
        <end position="246"/>
    </location>
</feature>
<dbReference type="EMBL" id="JBDJAW010000013">
    <property type="protein sequence ID" value="MEN3537004.1"/>
    <property type="molecule type" value="Genomic_DNA"/>
</dbReference>
<feature type="region of interest" description="Disordered" evidence="1">
    <location>
        <begin position="158"/>
        <end position="185"/>
    </location>
</feature>
<dbReference type="Proteomes" id="UP001447516">
    <property type="component" value="Unassembled WGS sequence"/>
</dbReference>
<dbReference type="RefSeq" id="WP_346226987.1">
    <property type="nucleotide sequence ID" value="NZ_JBDJAW010000013.1"/>
</dbReference>
<name>A0ABV0AP08_9ACTN</name>
<feature type="signal peptide" evidence="2">
    <location>
        <begin position="1"/>
        <end position="32"/>
    </location>
</feature>
<evidence type="ECO:0000256" key="1">
    <source>
        <dbReference type="SAM" id="MobiDB-lite"/>
    </source>
</evidence>
<evidence type="ECO:0000256" key="2">
    <source>
        <dbReference type="SAM" id="SignalP"/>
    </source>
</evidence>
<organism evidence="3 4">
    <name type="scientific">Microbispora maris</name>
    <dbReference type="NCBI Taxonomy" id="3144104"/>
    <lineage>
        <taxon>Bacteria</taxon>
        <taxon>Bacillati</taxon>
        <taxon>Actinomycetota</taxon>
        <taxon>Actinomycetes</taxon>
        <taxon>Streptosporangiales</taxon>
        <taxon>Streptosporangiaceae</taxon>
        <taxon>Microbispora</taxon>
    </lineage>
</organism>
<feature type="chain" id="PRO_5045531515" evidence="2">
    <location>
        <begin position="33"/>
        <end position="280"/>
    </location>
</feature>
<feature type="compositionally biased region" description="Low complexity" evidence="1">
    <location>
        <begin position="270"/>
        <end position="280"/>
    </location>
</feature>